<name>A0A7K1RD63_AGRVI</name>
<dbReference type="PANTHER" id="PTHR32026:SF10">
    <property type="entry name" value="METHYLTRANSFERASE-LIKE PROTEIN 24-RELATED"/>
    <property type="match status" value="1"/>
</dbReference>
<proteinExistence type="predicted"/>
<protein>
    <recommendedName>
        <fullName evidence="3">Methyltransferase FkbM domain-containing protein</fullName>
    </recommendedName>
</protein>
<gene>
    <name evidence="1" type="ORF">GOZ88_07430</name>
</gene>
<organism evidence="1 2">
    <name type="scientific">Agrobacterium vitis</name>
    <name type="common">Rhizobium vitis</name>
    <dbReference type="NCBI Taxonomy" id="373"/>
    <lineage>
        <taxon>Bacteria</taxon>
        <taxon>Pseudomonadati</taxon>
        <taxon>Pseudomonadota</taxon>
        <taxon>Alphaproteobacteria</taxon>
        <taxon>Hyphomicrobiales</taxon>
        <taxon>Rhizobiaceae</taxon>
        <taxon>Rhizobium/Agrobacterium group</taxon>
        <taxon>Agrobacterium</taxon>
    </lineage>
</organism>
<comment type="caution">
    <text evidence="1">The sequence shown here is derived from an EMBL/GenBank/DDBJ whole genome shotgun (WGS) entry which is preliminary data.</text>
</comment>
<dbReference type="Proteomes" id="UP000440716">
    <property type="component" value="Unassembled WGS sequence"/>
</dbReference>
<dbReference type="EMBL" id="WPHU01000002">
    <property type="protein sequence ID" value="MVA55943.1"/>
    <property type="molecule type" value="Genomic_DNA"/>
</dbReference>
<dbReference type="InterPro" id="IPR026913">
    <property type="entry name" value="METTL24"/>
</dbReference>
<sequence>MNSKSASGQVHLSPGFGKRIDYLRQLLSPMSVRKGVMVRIGRDYDGGYVMLDHNISEATAYSIGISDDVSWDLAMANRGCRIFQYDHTISELPGLHPNFTWSKQGLACQKSANAEMRSLQQMVRDNGHLGVKNLLLKCDAEGAEWAAIQTTPTSILTRFSQIILEIHSLEMIAADDFYFAAIRMLRKLNRTHQLVHIHGNNCGLLVTAAETWIPSAMELTYVRKKDHAFEACAHSFPTDLDMPCTPQRPDIFLGKWGSKKSRWAQLQLGANKLAKLLPALRPT</sequence>
<dbReference type="RefSeq" id="WP_156590698.1">
    <property type="nucleotide sequence ID" value="NZ_WPHU01000002.1"/>
</dbReference>
<dbReference type="AlphaFoldDB" id="A0A7K1RD63"/>
<dbReference type="PANTHER" id="PTHR32026">
    <property type="entry name" value="METHYLTRANSFERASE-LIKE PROTEIN 24"/>
    <property type="match status" value="1"/>
</dbReference>
<reference evidence="1 2" key="1">
    <citation type="submission" date="2019-12" db="EMBL/GenBank/DDBJ databases">
        <title>Whole-genome sequencing of Allorhizobium vitis.</title>
        <authorList>
            <person name="Gan H.M."/>
            <person name="Szegedi E."/>
            <person name="Burr T."/>
            <person name="Savka M.A."/>
        </authorList>
    </citation>
    <scope>NUCLEOTIDE SEQUENCE [LARGE SCALE GENOMIC DNA]</scope>
    <source>
        <strain evidence="1 2">CG415</strain>
    </source>
</reference>
<evidence type="ECO:0000313" key="1">
    <source>
        <dbReference type="EMBL" id="MVA55943.1"/>
    </source>
</evidence>
<accession>A0A7K1RD63</accession>
<evidence type="ECO:0000313" key="2">
    <source>
        <dbReference type="Proteomes" id="UP000440716"/>
    </source>
</evidence>
<evidence type="ECO:0008006" key="3">
    <source>
        <dbReference type="Google" id="ProtNLM"/>
    </source>
</evidence>